<dbReference type="PANTHER" id="PTHR31131:SF6">
    <property type="entry name" value="CASTOR ACT DOMAIN-CONTAINING PROTEIN"/>
    <property type="match status" value="1"/>
</dbReference>
<dbReference type="SUPFAM" id="SSF55021">
    <property type="entry name" value="ACT-like"/>
    <property type="match status" value="2"/>
</dbReference>
<dbReference type="InterPro" id="IPR027795">
    <property type="entry name" value="CASTOR_ACT_dom"/>
</dbReference>
<dbReference type="EMBL" id="DWWI01000175">
    <property type="protein sequence ID" value="HJC43646.1"/>
    <property type="molecule type" value="Genomic_DNA"/>
</dbReference>
<dbReference type="InterPro" id="IPR045865">
    <property type="entry name" value="ACT-like_dom_sf"/>
</dbReference>
<dbReference type="PANTHER" id="PTHR31131">
    <property type="entry name" value="CHROMOSOME 1, WHOLE GENOME SHOTGUN SEQUENCE"/>
    <property type="match status" value="1"/>
</dbReference>
<dbReference type="Gene3D" id="3.30.2130.10">
    <property type="entry name" value="VC0802-like"/>
    <property type="match status" value="1"/>
</dbReference>
<proteinExistence type="predicted"/>
<reference evidence="2" key="1">
    <citation type="journal article" date="2021" name="PeerJ">
        <title>Extensive microbial diversity within the chicken gut microbiome revealed by metagenomics and culture.</title>
        <authorList>
            <person name="Gilroy R."/>
            <person name="Ravi A."/>
            <person name="Getino M."/>
            <person name="Pursley I."/>
            <person name="Horton D.L."/>
            <person name="Alikhan N.F."/>
            <person name="Baker D."/>
            <person name="Gharbi K."/>
            <person name="Hall N."/>
            <person name="Watson M."/>
            <person name="Adriaenssens E.M."/>
            <person name="Foster-Nyarko E."/>
            <person name="Jarju S."/>
            <person name="Secka A."/>
            <person name="Antonio M."/>
            <person name="Oren A."/>
            <person name="Chaudhuri R.R."/>
            <person name="La Ragione R."/>
            <person name="Hildebrand F."/>
            <person name="Pallen M.J."/>
        </authorList>
    </citation>
    <scope>NUCLEOTIDE SEQUENCE</scope>
    <source>
        <strain evidence="2">CHK165-2605</strain>
    </source>
</reference>
<dbReference type="Pfam" id="PF13840">
    <property type="entry name" value="ACT_7"/>
    <property type="match status" value="1"/>
</dbReference>
<evidence type="ECO:0000313" key="2">
    <source>
        <dbReference type="EMBL" id="HJC43646.1"/>
    </source>
</evidence>
<comment type="caution">
    <text evidence="2">The sequence shown here is derived from an EMBL/GenBank/DDBJ whole genome shotgun (WGS) entry which is preliminary data.</text>
</comment>
<dbReference type="InterPro" id="IPR051719">
    <property type="entry name" value="CASTOR_mTORC1"/>
</dbReference>
<name>A0A9D2P5C7_9FIRM</name>
<accession>A0A9D2P5C7</accession>
<organism evidence="2 3">
    <name type="scientific">Candidatus Mediterraneibacter gallistercoris</name>
    <dbReference type="NCBI Taxonomy" id="2838671"/>
    <lineage>
        <taxon>Bacteria</taxon>
        <taxon>Bacillati</taxon>
        <taxon>Bacillota</taxon>
        <taxon>Clostridia</taxon>
        <taxon>Lachnospirales</taxon>
        <taxon>Lachnospiraceae</taxon>
        <taxon>Mediterraneibacter</taxon>
    </lineage>
</organism>
<protein>
    <submittedName>
        <fullName evidence="2">DUF3781 domain-containing protein</fullName>
    </submittedName>
</protein>
<gene>
    <name evidence="2" type="ORF">H9756_08220</name>
</gene>
<feature type="domain" description="CASTOR ACT" evidence="1">
    <location>
        <begin position="53"/>
        <end position="113"/>
    </location>
</feature>
<dbReference type="InterPro" id="IPR024229">
    <property type="entry name" value="DUF3781"/>
</dbReference>
<dbReference type="Pfam" id="PF12636">
    <property type="entry name" value="DUF3781"/>
    <property type="match status" value="1"/>
</dbReference>
<evidence type="ECO:0000259" key="1">
    <source>
        <dbReference type="Pfam" id="PF13840"/>
    </source>
</evidence>
<reference evidence="2" key="2">
    <citation type="submission" date="2021-04" db="EMBL/GenBank/DDBJ databases">
        <authorList>
            <person name="Gilroy R."/>
        </authorList>
    </citation>
    <scope>NUCLEOTIDE SEQUENCE</scope>
    <source>
        <strain evidence="2">CHK165-2605</strain>
    </source>
</reference>
<dbReference type="Proteomes" id="UP000823895">
    <property type="component" value="Unassembled WGS sequence"/>
</dbReference>
<dbReference type="AlphaFoldDB" id="A0A9D2P5C7"/>
<sequence length="211" mass="24083">MELQRIKRDFSVCKVTDYSKVNLESEYCFIGKTDEENSLVCLTEDAPDNTTEREDGWRAFRIQGVLDFSLIGILAKISTLLAKEKIGIFVVSTYNTDYILVKKENEAKALKRLVREGYKIEGEESDDQKADGKLLLLNLDRLHTTPMGADRIKKNLRLETADVVEYCRDKILSPDCNIYKQGKNWYCQTDNVKITVNASSCTIITAHLVKE</sequence>
<evidence type="ECO:0000313" key="3">
    <source>
        <dbReference type="Proteomes" id="UP000823895"/>
    </source>
</evidence>